<name>A0ABU7PHE0_9ACTN</name>
<evidence type="ECO:0000256" key="1">
    <source>
        <dbReference type="SAM" id="MobiDB-lite"/>
    </source>
</evidence>
<accession>A0ABU7PHE0</accession>
<evidence type="ECO:0000313" key="2">
    <source>
        <dbReference type="EMBL" id="MEE4544492.1"/>
    </source>
</evidence>
<dbReference type="RefSeq" id="WP_330797489.1">
    <property type="nucleotide sequence ID" value="NZ_JAZEWV010000018.1"/>
</dbReference>
<dbReference type="EMBL" id="JAZEWV010000018">
    <property type="protein sequence ID" value="MEE4544492.1"/>
    <property type="molecule type" value="Genomic_DNA"/>
</dbReference>
<keyword evidence="3" id="KW-1185">Reference proteome</keyword>
<proteinExistence type="predicted"/>
<comment type="caution">
    <text evidence="2">The sequence shown here is derived from an EMBL/GenBank/DDBJ whole genome shotgun (WGS) entry which is preliminary data.</text>
</comment>
<reference evidence="2 3" key="1">
    <citation type="submission" date="2023-12" db="EMBL/GenBank/DDBJ databases">
        <title>Streptomyces sp. V4-01.</title>
        <authorList>
            <person name="Somphong A."/>
            <person name="Phongsopitanun W."/>
        </authorList>
    </citation>
    <scope>NUCLEOTIDE SEQUENCE [LARGE SCALE GENOMIC DNA]</scope>
    <source>
        <strain evidence="2 3">V4-01</strain>
    </source>
</reference>
<evidence type="ECO:0000313" key="3">
    <source>
        <dbReference type="Proteomes" id="UP001344658"/>
    </source>
</evidence>
<gene>
    <name evidence="2" type="ORF">V2S66_21245</name>
</gene>
<sequence>MPADRLNATALLDGLSLLSVRITEEGALLLDGRPTSVPPADTLHEFILDTAQKQARTRGTPIVVAIDDRPAGYATTIAVAPDGSSQLLDAEEPATEEPATGEPAATPAPDAEQPDPLGTGSDRRSATAGWADDATYGLESADTAEVHGIAAYVAYTRGDHGQATALFLETARIRHAAGDSRAPHDVKWATIAWMMLGPARAKPYEKLLFGLWSELAADGLAPVDEYLYDCAQRTAERLADTRPGSAVRGRQTVGPADQEIG</sequence>
<protein>
    <submittedName>
        <fullName evidence="2">Uncharacterized protein</fullName>
    </submittedName>
</protein>
<feature type="region of interest" description="Disordered" evidence="1">
    <location>
        <begin position="80"/>
        <end position="127"/>
    </location>
</feature>
<feature type="compositionally biased region" description="Low complexity" evidence="1">
    <location>
        <begin position="96"/>
        <end position="116"/>
    </location>
</feature>
<feature type="region of interest" description="Disordered" evidence="1">
    <location>
        <begin position="240"/>
        <end position="261"/>
    </location>
</feature>
<dbReference type="Proteomes" id="UP001344658">
    <property type="component" value="Unassembled WGS sequence"/>
</dbReference>
<organism evidence="2 3">
    <name type="scientific">Actinacidiphila polyblastidii</name>
    <dbReference type="NCBI Taxonomy" id="3110430"/>
    <lineage>
        <taxon>Bacteria</taxon>
        <taxon>Bacillati</taxon>
        <taxon>Actinomycetota</taxon>
        <taxon>Actinomycetes</taxon>
        <taxon>Kitasatosporales</taxon>
        <taxon>Streptomycetaceae</taxon>
        <taxon>Actinacidiphila</taxon>
    </lineage>
</organism>